<sequence>MPEASNSRIFAGSRVLGYVSTHVPFVARFIKRRGETLLCTSVGKWFHTYGCDKFRLLSVSGEHPGPITCMSGDNFHVYTASENNIYAWRRGCELKHVYKGHTAPVHLMFPFGVHHISIDEDNVLKIFDIKEESEFLELEFDEKSFRITTLCHPPTYLNKILLGSQQGQLQLWNVRSSKLVFSFKGWGSAVTVTEPAPAVDVVAIGLANGKIVLHNLKFNKIVMEFVHDWGRVSTLSFRLDGAPVMVTGSSQGHIVMWDLEERRVLSQVKKAHYSKIAGMKCLMSEPLMVTNSADNSLKLWIFDLPDGGARLLRKREGHSKPPTMVCHCEPTGNNILAAGSDSSLHIMNTVSETFNKSLGKASHNRKASKKKKRLQLDHLILPPITKLSSCMQRDKQWDSIASLHNGFFVATTWSYNKMRMGDHKLKPPSTDKGVVATCLTVTHCGNFVIIGYSNGQVHKFNMQSGMHRGHYGKEDKLAHKGAVRGVETDLCNRRMISVGADDLLKFWHFKSATTPYSVMRLQESVSSTKCHRDSGLLALANEDFSITLVDIDTMNIVRTFDGHEGRITDIEFDTQSRWLISSSMDCTICTWDIPSAQLVDVFSVEQPCTSLSMSPTGDFLATTHVGEVGVFLWANKLLYEKIFLKPIDKKDINIPKLKLPSTAPEKPEIEDLGVIDLGDEPEYRSPIQISEELITLSDQPTSRWLNLLHLDIVKKRNKPKTPLTVPKSAPFFLPTIPSLDLAFDLEKDKDGNKETKLLMPDSLSTLTAFGKKLVNCETDENYEKCIEKLKTLSPAAIEAEVTSMAPDAGGSTDVMKQFLRMLDVMLKSNRDFELAQSYMSLFLKMHTKVISHNEELRDVLVAVEETATQTWTKLQNQLLYNICVVKALKDM</sequence>
<reference evidence="7" key="1">
    <citation type="submission" date="2025-08" db="UniProtKB">
        <authorList>
            <consortium name="RefSeq"/>
        </authorList>
    </citation>
    <scope>IDENTIFICATION</scope>
</reference>
<protein>
    <submittedName>
        <fullName evidence="7">WD repeat-containing protein 36</fullName>
    </submittedName>
</protein>
<feature type="domain" description="WDR36/Utp21 C-terminal" evidence="4">
    <location>
        <begin position="688"/>
        <end position="889"/>
    </location>
</feature>
<proteinExistence type="predicted"/>
<dbReference type="PANTHER" id="PTHR22840:SF12">
    <property type="entry name" value="WD REPEAT-CONTAINING PROTEIN 36"/>
    <property type="match status" value="1"/>
</dbReference>
<evidence type="ECO:0000313" key="6">
    <source>
        <dbReference type="Proteomes" id="UP000322000"/>
    </source>
</evidence>
<keyword evidence="1 3" id="KW-0853">WD repeat</keyword>
<dbReference type="InterPro" id="IPR015943">
    <property type="entry name" value="WD40/YVTN_repeat-like_dom_sf"/>
</dbReference>
<keyword evidence="2" id="KW-0677">Repeat</keyword>
<dbReference type="PROSITE" id="PS50294">
    <property type="entry name" value="WD_REPEATS_REGION"/>
    <property type="match status" value="1"/>
</dbReference>
<evidence type="ECO:0000256" key="1">
    <source>
        <dbReference type="ARBA" id="ARBA00022574"/>
    </source>
</evidence>
<evidence type="ECO:0000259" key="4">
    <source>
        <dbReference type="Pfam" id="PF04192"/>
    </source>
</evidence>
<dbReference type="InterPro" id="IPR019775">
    <property type="entry name" value="WD40_repeat_CS"/>
</dbReference>
<dbReference type="FunFam" id="2.130.10.10:FF:000109">
    <property type="entry name" value="WD repeat domain 36"/>
    <property type="match status" value="1"/>
</dbReference>
<dbReference type="Proteomes" id="UP000322000">
    <property type="component" value="Chromosome 8"/>
</dbReference>
<dbReference type="KEGG" id="tnl:113496757"/>
<dbReference type="RefSeq" id="XP_026731881.1">
    <property type="nucleotide sequence ID" value="XM_026876080.1"/>
</dbReference>
<dbReference type="FunCoup" id="A0A7E5VUR8">
    <property type="interactions" value="1568"/>
</dbReference>
<gene>
    <name evidence="7" type="primary">LOC113496757</name>
</gene>
<dbReference type="PROSITE" id="PS00678">
    <property type="entry name" value="WD_REPEATS_1"/>
    <property type="match status" value="1"/>
</dbReference>
<accession>A0A7E5VUR8</accession>
<dbReference type="InterPro" id="IPR059157">
    <property type="entry name" value="WDR36-Utp21_N"/>
</dbReference>
<name>A0A7E5VUR8_TRINI</name>
<dbReference type="GO" id="GO:0006364">
    <property type="term" value="P:rRNA processing"/>
    <property type="evidence" value="ECO:0007669"/>
    <property type="project" value="InterPro"/>
</dbReference>
<dbReference type="GO" id="GO:0034388">
    <property type="term" value="C:Pwp2p-containing subcomplex of 90S preribosome"/>
    <property type="evidence" value="ECO:0007669"/>
    <property type="project" value="TreeGrafter"/>
</dbReference>
<feature type="repeat" description="WD" evidence="3">
    <location>
        <begin position="560"/>
        <end position="601"/>
    </location>
</feature>
<organism evidence="6 7">
    <name type="scientific">Trichoplusia ni</name>
    <name type="common">Cabbage looper</name>
    <dbReference type="NCBI Taxonomy" id="7111"/>
    <lineage>
        <taxon>Eukaryota</taxon>
        <taxon>Metazoa</taxon>
        <taxon>Ecdysozoa</taxon>
        <taxon>Arthropoda</taxon>
        <taxon>Hexapoda</taxon>
        <taxon>Insecta</taxon>
        <taxon>Pterygota</taxon>
        <taxon>Neoptera</taxon>
        <taxon>Endopterygota</taxon>
        <taxon>Lepidoptera</taxon>
        <taxon>Glossata</taxon>
        <taxon>Ditrysia</taxon>
        <taxon>Noctuoidea</taxon>
        <taxon>Noctuidae</taxon>
        <taxon>Plusiinae</taxon>
        <taxon>Trichoplusia</taxon>
    </lineage>
</organism>
<dbReference type="Pfam" id="PF04192">
    <property type="entry name" value="Utp21"/>
    <property type="match status" value="1"/>
</dbReference>
<dbReference type="InterPro" id="IPR007319">
    <property type="entry name" value="WDR36/Utp21_C"/>
</dbReference>
<dbReference type="GeneID" id="113496757"/>
<evidence type="ECO:0000256" key="2">
    <source>
        <dbReference type="ARBA" id="ARBA00022737"/>
    </source>
</evidence>
<dbReference type="InParanoid" id="A0A7E5VUR8"/>
<dbReference type="InterPro" id="IPR001680">
    <property type="entry name" value="WD40_rpt"/>
</dbReference>
<dbReference type="Gene3D" id="2.130.10.10">
    <property type="entry name" value="YVTN repeat-like/Quinoprotein amine dehydrogenase"/>
    <property type="match status" value="2"/>
</dbReference>
<dbReference type="SMART" id="SM00320">
    <property type="entry name" value="WD40"/>
    <property type="match status" value="12"/>
</dbReference>
<evidence type="ECO:0000313" key="7">
    <source>
        <dbReference type="RefSeq" id="XP_026731881.1"/>
    </source>
</evidence>
<dbReference type="Pfam" id="PF25171">
    <property type="entry name" value="Beta-prop_WDR36-Utp21_1st"/>
    <property type="match status" value="1"/>
</dbReference>
<evidence type="ECO:0000256" key="3">
    <source>
        <dbReference type="PROSITE-ProRule" id="PRU00221"/>
    </source>
</evidence>
<dbReference type="SUPFAM" id="SSF50978">
    <property type="entry name" value="WD40 repeat-like"/>
    <property type="match status" value="2"/>
</dbReference>
<dbReference type="GO" id="GO:0032040">
    <property type="term" value="C:small-subunit processome"/>
    <property type="evidence" value="ECO:0007669"/>
    <property type="project" value="InterPro"/>
</dbReference>
<evidence type="ECO:0000259" key="5">
    <source>
        <dbReference type="Pfam" id="PF25171"/>
    </source>
</evidence>
<dbReference type="OrthoDB" id="10250769at2759"/>
<dbReference type="PANTHER" id="PTHR22840">
    <property type="entry name" value="WD REPEAT-CONTAINING PROTEIN 36"/>
    <property type="match status" value="1"/>
</dbReference>
<feature type="domain" description="WDR36/Utp21 N-terminal" evidence="5">
    <location>
        <begin position="39"/>
        <end position="303"/>
    </location>
</feature>
<dbReference type="Pfam" id="PF25168">
    <property type="entry name" value="Beta-prop_WDR36-Utp21_2nd"/>
    <property type="match status" value="1"/>
</dbReference>
<dbReference type="AlphaFoldDB" id="A0A7E5VUR8"/>
<dbReference type="PROSITE" id="PS50082">
    <property type="entry name" value="WD_REPEATS_2"/>
    <property type="match status" value="1"/>
</dbReference>
<keyword evidence="6" id="KW-1185">Reference proteome</keyword>
<dbReference type="InterPro" id="IPR036322">
    <property type="entry name" value="WD40_repeat_dom_sf"/>
</dbReference>